<dbReference type="EMBL" id="BEZZ01000071">
    <property type="protein sequence ID" value="GCC24931.1"/>
    <property type="molecule type" value="Genomic_DNA"/>
</dbReference>
<comment type="caution">
    <text evidence="1">The sequence shown here is derived from an EMBL/GenBank/DDBJ whole genome shotgun (WGS) entry which is preliminary data.</text>
</comment>
<reference evidence="1 2" key="1">
    <citation type="journal article" date="2018" name="Nat. Ecol. Evol.">
        <title>Shark genomes provide insights into elasmobranch evolution and the origin of vertebrates.</title>
        <authorList>
            <person name="Hara Y"/>
            <person name="Yamaguchi K"/>
            <person name="Onimaru K"/>
            <person name="Kadota M"/>
            <person name="Koyanagi M"/>
            <person name="Keeley SD"/>
            <person name="Tatsumi K"/>
            <person name="Tanaka K"/>
            <person name="Motone F"/>
            <person name="Kageyama Y"/>
            <person name="Nozu R"/>
            <person name="Adachi N"/>
            <person name="Nishimura O"/>
            <person name="Nakagawa R"/>
            <person name="Tanegashima C"/>
            <person name="Kiyatake I"/>
            <person name="Matsumoto R"/>
            <person name="Murakumo K"/>
            <person name="Nishida K"/>
            <person name="Terakita A"/>
            <person name="Kuratani S"/>
            <person name="Sato K"/>
            <person name="Hyodo S Kuraku.S."/>
        </authorList>
    </citation>
    <scope>NUCLEOTIDE SEQUENCE [LARGE SCALE GENOMIC DNA]</scope>
</reference>
<sequence>MKHTRNSFFSKRVSILGKQQELLPSRTGKCVYFQLSHRCYFRTIEGKLLNIVAPLFRLGPQTAGALARRRETRPGGNLATEQTEEEMMARIRNILTEFIRGPILNLCK</sequence>
<evidence type="ECO:0000313" key="2">
    <source>
        <dbReference type="Proteomes" id="UP000287033"/>
    </source>
</evidence>
<protein>
    <submittedName>
        <fullName evidence="1">Uncharacterized protein</fullName>
    </submittedName>
</protein>
<gene>
    <name evidence="1" type="ORF">chiPu_0003334</name>
</gene>
<keyword evidence="2" id="KW-1185">Reference proteome</keyword>
<organism evidence="1 2">
    <name type="scientific">Chiloscyllium punctatum</name>
    <name type="common">Brownbanded bambooshark</name>
    <name type="synonym">Hemiscyllium punctatum</name>
    <dbReference type="NCBI Taxonomy" id="137246"/>
    <lineage>
        <taxon>Eukaryota</taxon>
        <taxon>Metazoa</taxon>
        <taxon>Chordata</taxon>
        <taxon>Craniata</taxon>
        <taxon>Vertebrata</taxon>
        <taxon>Chondrichthyes</taxon>
        <taxon>Elasmobranchii</taxon>
        <taxon>Galeomorphii</taxon>
        <taxon>Galeoidea</taxon>
        <taxon>Orectolobiformes</taxon>
        <taxon>Hemiscylliidae</taxon>
        <taxon>Chiloscyllium</taxon>
    </lineage>
</organism>
<proteinExistence type="predicted"/>
<name>A0A401S3G7_CHIPU</name>
<dbReference type="Proteomes" id="UP000287033">
    <property type="component" value="Unassembled WGS sequence"/>
</dbReference>
<evidence type="ECO:0000313" key="1">
    <source>
        <dbReference type="EMBL" id="GCC24931.1"/>
    </source>
</evidence>
<accession>A0A401S3G7</accession>
<dbReference type="AlphaFoldDB" id="A0A401S3G7"/>